<feature type="signal peptide" evidence="3">
    <location>
        <begin position="1"/>
        <end position="17"/>
    </location>
</feature>
<dbReference type="Pfam" id="PF02563">
    <property type="entry name" value="Poly_export"/>
    <property type="match status" value="1"/>
</dbReference>
<keyword evidence="2" id="KW-0472">Membrane</keyword>
<reference evidence="5 8" key="1">
    <citation type="submission" date="2009-10" db="EMBL/GenBank/DDBJ databases">
        <title>Complete sequence of Fibrobacter succinogenes subsp. succinogenes S85.</title>
        <authorList>
            <consortium name="US DOE Joint Genome Institute"/>
            <person name="Lucas S."/>
            <person name="Copeland A."/>
            <person name="Lapidus A."/>
            <person name="Glavina del Rio T."/>
            <person name="Tice H."/>
            <person name="Bruce D."/>
            <person name="Goodwin L."/>
            <person name="Pitluck S."/>
            <person name="Chertkov O."/>
            <person name="Detter J.C."/>
            <person name="Han C."/>
            <person name="Tapia R."/>
            <person name="Larimer F."/>
            <person name="Land M."/>
            <person name="Hauser L."/>
            <person name="Kyrpides N."/>
            <person name="Mikhailova N."/>
            <person name="Weimer P.J."/>
            <person name="Stevenson D.M."/>
            <person name="Boyum J."/>
            <person name="Brumm P.I."/>
            <person name="Mead D."/>
        </authorList>
    </citation>
    <scope>NUCLEOTIDE SEQUENCE [LARGE SCALE GENOMIC DNA]</scope>
    <source>
        <strain evidence="8">ATCC 19169 / S85</strain>
        <strain evidence="5">S85</strain>
    </source>
</reference>
<dbReference type="STRING" id="59374.FSU_1863"/>
<evidence type="ECO:0000313" key="8">
    <source>
        <dbReference type="Proteomes" id="UP000001497"/>
    </source>
</evidence>
<reference evidence="6" key="3">
    <citation type="submission" date="2010-08" db="EMBL/GenBank/DDBJ databases">
        <authorList>
            <person name="Durkin A.S."/>
            <person name="Nelson K.E."/>
            <person name="Morrison M."/>
            <person name="Forsberg C.W."/>
            <person name="Wilson D.B."/>
            <person name="Russell J.B."/>
            <person name="Cann I.K.O."/>
            <person name="Mackie R.I."/>
            <person name="White B.A."/>
        </authorList>
    </citation>
    <scope>NUCLEOTIDE SEQUENCE</scope>
    <source>
        <strain evidence="6">S85</strain>
    </source>
</reference>
<dbReference type="PANTHER" id="PTHR33619:SF3">
    <property type="entry name" value="POLYSACCHARIDE EXPORT PROTEIN GFCE-RELATED"/>
    <property type="match status" value="1"/>
</dbReference>
<keyword evidence="8" id="KW-1185">Reference proteome</keyword>
<evidence type="ECO:0000256" key="2">
    <source>
        <dbReference type="SAM" id="Phobius"/>
    </source>
</evidence>
<dbReference type="OrthoDB" id="9805401at2"/>
<feature type="chain" id="PRO_5003002377" evidence="3">
    <location>
        <begin position="18"/>
        <end position="393"/>
    </location>
</feature>
<evidence type="ECO:0000256" key="1">
    <source>
        <dbReference type="ARBA" id="ARBA00022729"/>
    </source>
</evidence>
<keyword evidence="2" id="KW-0812">Transmembrane</keyword>
<keyword evidence="2" id="KW-1133">Transmembrane helix</keyword>
<keyword evidence="1 3" id="KW-0732">Signal</keyword>
<dbReference type="KEGG" id="fsc:FSU_1863"/>
<dbReference type="GO" id="GO:0015159">
    <property type="term" value="F:polysaccharide transmembrane transporter activity"/>
    <property type="evidence" value="ECO:0007669"/>
    <property type="project" value="InterPro"/>
</dbReference>
<dbReference type="HOGENOM" id="CLU_701597_0_0_0"/>
<dbReference type="Gene3D" id="3.10.560.10">
    <property type="entry name" value="Outer membrane lipoprotein wza domain like"/>
    <property type="match status" value="1"/>
</dbReference>
<dbReference type="EMBL" id="CP001792">
    <property type="protein sequence ID" value="ACX74993.1"/>
    <property type="molecule type" value="Genomic_DNA"/>
</dbReference>
<dbReference type="PANTHER" id="PTHR33619">
    <property type="entry name" value="POLYSACCHARIDE EXPORT PROTEIN GFCE-RELATED"/>
    <property type="match status" value="1"/>
</dbReference>
<feature type="transmembrane region" description="Helical" evidence="2">
    <location>
        <begin position="370"/>
        <end position="391"/>
    </location>
</feature>
<evidence type="ECO:0000256" key="3">
    <source>
        <dbReference type="SAM" id="SignalP"/>
    </source>
</evidence>
<dbReference type="InterPro" id="IPR049712">
    <property type="entry name" value="Poly_export"/>
</dbReference>
<accession>C9RR07</accession>
<protein>
    <submittedName>
        <fullName evidence="6">Capsular polysaccharide biosynthesis domain protein</fullName>
    </submittedName>
    <submittedName>
        <fullName evidence="5">Periplasmic protein involved in polysaccharide export-like protein</fullName>
    </submittedName>
</protein>
<evidence type="ECO:0000313" key="6">
    <source>
        <dbReference type="EMBL" id="ADL25392.1"/>
    </source>
</evidence>
<dbReference type="RefSeq" id="WP_014546094.1">
    <property type="nucleotide sequence ID" value="NC_013410.1"/>
</dbReference>
<dbReference type="AlphaFoldDB" id="C9RR07"/>
<gene>
    <name evidence="5" type="ordered locus">Fisuc_1395</name>
    <name evidence="6" type="ordered locus">FSU_1863</name>
</gene>
<feature type="domain" description="Polysaccharide export protein N-terminal" evidence="4">
    <location>
        <begin position="54"/>
        <end position="117"/>
    </location>
</feature>
<reference evidence="7" key="2">
    <citation type="submission" date="2010-08" db="EMBL/GenBank/DDBJ databases">
        <title>Complete sequence of Fibrobacter succinogenes subsp. succinogenes S85.</title>
        <authorList>
            <person name="Durkin A.S."/>
            <person name="Nelson K.E."/>
            <person name="Morrison M."/>
            <person name="Forsberg C.W."/>
            <person name="Wilson D.B."/>
            <person name="Russell J.B."/>
            <person name="Cann I.K.O."/>
            <person name="Mackie R.I."/>
            <person name="White B.A."/>
        </authorList>
    </citation>
    <scope>NUCLEOTIDE SEQUENCE [LARGE SCALE GENOMIC DNA]</scope>
    <source>
        <strain evidence="7">ATCC 19169 / S85</strain>
    </source>
</reference>
<evidence type="ECO:0000313" key="7">
    <source>
        <dbReference type="Proteomes" id="UP000000517"/>
    </source>
</evidence>
<dbReference type="KEGG" id="fsu:Fisuc_1395"/>
<organism evidence="6 7">
    <name type="scientific">Fibrobacter succinogenes (strain ATCC 19169 / S85)</name>
    <dbReference type="NCBI Taxonomy" id="59374"/>
    <lineage>
        <taxon>Bacteria</taxon>
        <taxon>Pseudomonadati</taxon>
        <taxon>Fibrobacterota</taxon>
        <taxon>Fibrobacteria</taxon>
        <taxon>Fibrobacterales</taxon>
        <taxon>Fibrobacteraceae</taxon>
        <taxon>Fibrobacter</taxon>
    </lineage>
</organism>
<proteinExistence type="predicted"/>
<name>C9RR07_FIBSS</name>
<evidence type="ECO:0000259" key="4">
    <source>
        <dbReference type="Pfam" id="PF02563"/>
    </source>
</evidence>
<dbReference type="eggNOG" id="COG1596">
    <property type="taxonomic scope" value="Bacteria"/>
</dbReference>
<dbReference type="EMBL" id="CP002158">
    <property type="protein sequence ID" value="ADL25392.1"/>
    <property type="molecule type" value="Genomic_DNA"/>
</dbReference>
<evidence type="ECO:0000313" key="5">
    <source>
        <dbReference type="EMBL" id="ACX74993.1"/>
    </source>
</evidence>
<dbReference type="InterPro" id="IPR003715">
    <property type="entry name" value="Poly_export_N"/>
</dbReference>
<dbReference type="Proteomes" id="UP000000517">
    <property type="component" value="Chromosome"/>
</dbReference>
<dbReference type="Proteomes" id="UP000001497">
    <property type="component" value="Chromosome"/>
</dbReference>
<sequence>MRSFIAYLLLACVCVFASESMFGNSSTARNLVLGEGTSTRGAASLTPMYAEMTVDSNYVLGPGDFLDLMLEDKYLSIQIYPDGSVAVEECGAVHVGGKTFGEAQRLILDLVSKRYKREFCFVQLAALKKFRVNAMGAVGLVGQHIVDPQTRLSQFIRAIGNPLANANTEDVQVIRGKDTIHVNYTAMTTNGEFENDVMLEQGDKIFVPFVPMGDNVTLLFPGYRTSVAYRPERTLADYFDLAGANRMHNFGYKSVCVREPDKDPRWITLAEMKTTTVEPNTEIEFFVKELFVYLGGSVSFIGRYNYNPTWHAIDYISSGGVNTITGSWNQVRVWRGAKPEAIPINVSTDPILPGDYIEIPKSHYESFKDFTLFMASLLSVISSAFIIYVTYNK</sequence>